<protein>
    <recommendedName>
        <fullName evidence="3">Thioesterase domain-containing protein</fullName>
    </recommendedName>
</protein>
<feature type="domain" description="Thioesterase" evidence="3">
    <location>
        <begin position="62"/>
        <end position="136"/>
    </location>
</feature>
<dbReference type="Proteomes" id="UP001163687">
    <property type="component" value="Chromosome"/>
</dbReference>
<organism evidence="4 5">
    <name type="scientific">Caldinitratiruptor microaerophilus</name>
    <dbReference type="NCBI Taxonomy" id="671077"/>
    <lineage>
        <taxon>Bacteria</taxon>
        <taxon>Bacillati</taxon>
        <taxon>Bacillota</taxon>
        <taxon>Clostridia</taxon>
        <taxon>Eubacteriales</taxon>
        <taxon>Symbiobacteriaceae</taxon>
        <taxon>Caldinitratiruptor</taxon>
    </lineage>
</organism>
<dbReference type="RefSeq" id="WP_264842972.1">
    <property type="nucleotide sequence ID" value="NZ_AP025628.1"/>
</dbReference>
<dbReference type="InterPro" id="IPR029069">
    <property type="entry name" value="HotDog_dom_sf"/>
</dbReference>
<comment type="similarity">
    <text evidence="1">Belongs to the thioesterase PaaI family.</text>
</comment>
<evidence type="ECO:0000256" key="2">
    <source>
        <dbReference type="ARBA" id="ARBA00022801"/>
    </source>
</evidence>
<reference evidence="4" key="1">
    <citation type="submission" date="2022-03" db="EMBL/GenBank/DDBJ databases">
        <title>Complete genome sequence of Caldinitratiruptor microaerophilus.</title>
        <authorList>
            <person name="Mukaiyama R."/>
            <person name="Nishiyama T."/>
            <person name="Ueda K."/>
        </authorList>
    </citation>
    <scope>NUCLEOTIDE SEQUENCE</scope>
    <source>
        <strain evidence="4">JCM 16183</strain>
    </source>
</reference>
<dbReference type="SUPFAM" id="SSF54637">
    <property type="entry name" value="Thioesterase/thiol ester dehydrase-isomerase"/>
    <property type="match status" value="1"/>
</dbReference>
<gene>
    <name evidence="4" type="ORF">caldi_34740</name>
</gene>
<dbReference type="AlphaFoldDB" id="A0AA35CN66"/>
<evidence type="ECO:0000256" key="1">
    <source>
        <dbReference type="ARBA" id="ARBA00008324"/>
    </source>
</evidence>
<proteinExistence type="inferred from homology"/>
<evidence type="ECO:0000313" key="5">
    <source>
        <dbReference type="Proteomes" id="UP001163687"/>
    </source>
</evidence>
<dbReference type="PANTHER" id="PTHR21660:SF1">
    <property type="entry name" value="ACYL-COENZYME A THIOESTERASE 13"/>
    <property type="match status" value="1"/>
</dbReference>
<dbReference type="KEGG" id="cmic:caldi_34740"/>
<accession>A0AA35CN66</accession>
<dbReference type="PANTHER" id="PTHR21660">
    <property type="entry name" value="THIOESTERASE SUPERFAMILY MEMBER-RELATED"/>
    <property type="match status" value="1"/>
</dbReference>
<name>A0AA35CN66_9FIRM</name>
<dbReference type="GO" id="GO:0047617">
    <property type="term" value="F:fatty acyl-CoA hydrolase activity"/>
    <property type="evidence" value="ECO:0007669"/>
    <property type="project" value="InterPro"/>
</dbReference>
<evidence type="ECO:0000313" key="4">
    <source>
        <dbReference type="EMBL" id="BDG62384.1"/>
    </source>
</evidence>
<evidence type="ECO:0000259" key="3">
    <source>
        <dbReference type="Pfam" id="PF03061"/>
    </source>
</evidence>
<dbReference type="EMBL" id="AP025628">
    <property type="protein sequence ID" value="BDG62384.1"/>
    <property type="molecule type" value="Genomic_DNA"/>
</dbReference>
<sequence length="163" mass="18011">MREPIVERFLLRKLTKEALDAINEMPYIRWAGLRFTEAGPGYSRMELRVQPHHLGGGGTVAVNGGILAYMVDISAGLTLMTTWTEEDRSQVTINIHVQYLKPAYGDLIVAESRVLGRGKTVGTVETEIRDPQGEVCTKAISTYRIFPRPVGVPIGPQVQGMDT</sequence>
<keyword evidence="2" id="KW-0378">Hydrolase</keyword>
<dbReference type="InterPro" id="IPR006683">
    <property type="entry name" value="Thioestr_dom"/>
</dbReference>
<dbReference type="InterPro" id="IPR039298">
    <property type="entry name" value="ACOT13"/>
</dbReference>
<dbReference type="Gene3D" id="3.10.129.10">
    <property type="entry name" value="Hotdog Thioesterase"/>
    <property type="match status" value="1"/>
</dbReference>
<dbReference type="Pfam" id="PF03061">
    <property type="entry name" value="4HBT"/>
    <property type="match status" value="1"/>
</dbReference>
<keyword evidence="5" id="KW-1185">Reference proteome</keyword>
<dbReference type="CDD" id="cd03443">
    <property type="entry name" value="PaaI_thioesterase"/>
    <property type="match status" value="1"/>
</dbReference>
<dbReference type="NCBIfam" id="TIGR00369">
    <property type="entry name" value="unchar_dom_1"/>
    <property type="match status" value="1"/>
</dbReference>
<dbReference type="InterPro" id="IPR003736">
    <property type="entry name" value="PAAI_dom"/>
</dbReference>